<dbReference type="InterPro" id="IPR011051">
    <property type="entry name" value="RmlC_Cupin_sf"/>
</dbReference>
<dbReference type="RefSeq" id="WP_138459061.1">
    <property type="nucleotide sequence ID" value="NZ_VBUU01000052.1"/>
</dbReference>
<proteinExistence type="predicted"/>
<dbReference type="InterPro" id="IPR014710">
    <property type="entry name" value="RmlC-like_jellyroll"/>
</dbReference>
<organism evidence="1 2">
    <name type="scientific">Nocardia cyriacigeorgica</name>
    <dbReference type="NCBI Taxonomy" id="135487"/>
    <lineage>
        <taxon>Bacteria</taxon>
        <taxon>Bacillati</taxon>
        <taxon>Actinomycetota</taxon>
        <taxon>Actinomycetes</taxon>
        <taxon>Mycobacteriales</taxon>
        <taxon>Nocardiaceae</taxon>
        <taxon>Nocardia</taxon>
    </lineage>
</organism>
<evidence type="ECO:0008006" key="3">
    <source>
        <dbReference type="Google" id="ProtNLM"/>
    </source>
</evidence>
<protein>
    <recommendedName>
        <fullName evidence="3">Cupin domain-containing protein</fullName>
    </recommendedName>
</protein>
<sequence>MSAPDDSVKGEAARHIRGFTRDDVPALEQIADGIHIGAALAAGYGRISAGFTRMDAGARAPLAAPYEEVWVLTAGAMRIDSADGVVSARPGDLVHLRPASRGELEVTDDLDMLALAFPPLWEVELEAWELAREQSVAGPFARVLSRDRKAYPQPAADRWLFTTADAGRHFEMGFGRAGTDGAEDEFTVAGDRVMVATTGRFRIHTDGAAGPHVRVITVEQGGFAYLPAGTSGTLSAEPGSEIAWAHLSRSPRRRPT</sequence>
<evidence type="ECO:0000313" key="1">
    <source>
        <dbReference type="EMBL" id="TLF93546.1"/>
    </source>
</evidence>
<dbReference type="SUPFAM" id="SSF51182">
    <property type="entry name" value="RmlC-like cupins"/>
    <property type="match status" value="2"/>
</dbReference>
<dbReference type="OrthoDB" id="3430665at2"/>
<dbReference type="Gene3D" id="2.60.120.10">
    <property type="entry name" value="Jelly Rolls"/>
    <property type="match status" value="2"/>
</dbReference>
<dbReference type="AlphaFoldDB" id="A0A5R8P4S3"/>
<reference evidence="1 2" key="1">
    <citation type="submission" date="2019-05" db="EMBL/GenBank/DDBJ databases">
        <title>Genomes sequences of two Nocardia cyriacigeorgica environmental isolates, type strains Nocardia asteroides ATCC 19247 and Nocardia cyriacigeorgica DSM 44484.</title>
        <authorList>
            <person name="Vautrin F."/>
            <person name="Bergeron E."/>
            <person name="Dubost A."/>
            <person name="Abrouk D."/>
            <person name="Rodriguez Nava V."/>
            <person name="Pujic P."/>
        </authorList>
    </citation>
    <scope>NUCLEOTIDE SEQUENCE [LARGE SCALE GENOMIC DNA]</scope>
    <source>
        <strain evidence="1 2">EML 1456</strain>
    </source>
</reference>
<gene>
    <name evidence="1" type="ORF">FEK35_29905</name>
</gene>
<dbReference type="EMBL" id="VBUU01000052">
    <property type="protein sequence ID" value="TLF93546.1"/>
    <property type="molecule type" value="Genomic_DNA"/>
</dbReference>
<name>A0A5R8P4S3_9NOCA</name>
<evidence type="ECO:0000313" key="2">
    <source>
        <dbReference type="Proteomes" id="UP000308349"/>
    </source>
</evidence>
<dbReference type="Proteomes" id="UP000308349">
    <property type="component" value="Unassembled WGS sequence"/>
</dbReference>
<comment type="caution">
    <text evidence="1">The sequence shown here is derived from an EMBL/GenBank/DDBJ whole genome shotgun (WGS) entry which is preliminary data.</text>
</comment>
<accession>A0A5R8P4S3</accession>